<feature type="transmembrane region" description="Helical" evidence="8">
    <location>
        <begin position="468"/>
        <end position="487"/>
    </location>
</feature>
<sequence>MSSSTTTQVHDIPTSEFPSEKFPLGRPSPQLELPAPPHVVVRARSTTEGIEMNVLGRSRNEETFPDDSSSVIESEESSRKEWAAVTACGLCMFLSGWHDGSIGPLIPTIQKYYNLTFTVVSILFVSECLGFMLSAILNVHLSDRLGFGRVIFLGGICQAISYAILVPALPFPAMAFLAFVVNGFGIGLQDAQANGFVSALRNNPSAKMGIIHSLYGAGAFIAPLVATQFANQPHWSYLYMVPLIIASLNIVFLFSIFGFHTQEELLGPIQPADPVESESNERKYRQVFGSWAVHIMAAFCLLYVGAETTMGGWVVTFIIEERGGGTSADYISSGFFGGLMLGRIGLIWLNEKVGERRVVYAYVLLAIGLEMTVWMLPNLLGNAIAFALVGVLMGKCRIPEVRAWTHLFFLSKWISGPMYPIGMNVLRTVVPKWLLTGSMGWVASVGQAGAALFPFLTGILIQKYGVGVLQPILVALLGGMTISWALVPSGTKRRGD</sequence>
<keyword evidence="3" id="KW-0813">Transport</keyword>
<dbReference type="InterPro" id="IPR011701">
    <property type="entry name" value="MFS"/>
</dbReference>
<dbReference type="PANTHER" id="PTHR23514:SF3">
    <property type="entry name" value="BYPASS OF STOP CODON PROTEIN 6"/>
    <property type="match status" value="1"/>
</dbReference>
<evidence type="ECO:0000259" key="9">
    <source>
        <dbReference type="PROSITE" id="PS50850"/>
    </source>
</evidence>
<comment type="caution">
    <text evidence="10">The sequence shown here is derived from an EMBL/GenBank/DDBJ whole genome shotgun (WGS) entry which is preliminary data.</text>
</comment>
<dbReference type="Proteomes" id="UP000663853">
    <property type="component" value="Unassembled WGS sequence"/>
</dbReference>
<evidence type="ECO:0000256" key="8">
    <source>
        <dbReference type="SAM" id="Phobius"/>
    </source>
</evidence>
<evidence type="ECO:0000256" key="7">
    <source>
        <dbReference type="SAM" id="MobiDB-lite"/>
    </source>
</evidence>
<feature type="transmembrane region" description="Helical" evidence="8">
    <location>
        <begin position="209"/>
        <end position="230"/>
    </location>
</feature>
<feature type="transmembrane region" description="Helical" evidence="8">
    <location>
        <begin position="361"/>
        <end position="391"/>
    </location>
</feature>
<dbReference type="SUPFAM" id="SSF103473">
    <property type="entry name" value="MFS general substrate transporter"/>
    <property type="match status" value="1"/>
</dbReference>
<feature type="region of interest" description="Disordered" evidence="7">
    <location>
        <begin position="1"/>
        <end position="36"/>
    </location>
</feature>
<dbReference type="AlphaFoldDB" id="A0A8H3CDG4"/>
<keyword evidence="4 8" id="KW-0812">Transmembrane</keyword>
<feature type="transmembrane region" description="Helical" evidence="8">
    <location>
        <begin position="403"/>
        <end position="421"/>
    </location>
</feature>
<feature type="transmembrane region" description="Helical" evidence="8">
    <location>
        <begin position="330"/>
        <end position="349"/>
    </location>
</feature>
<keyword evidence="5 8" id="KW-1133">Transmembrane helix</keyword>
<feature type="transmembrane region" description="Helical" evidence="8">
    <location>
        <begin position="118"/>
        <end position="139"/>
    </location>
</feature>
<reference evidence="10" key="1">
    <citation type="submission" date="2021-01" db="EMBL/GenBank/DDBJ databases">
        <authorList>
            <person name="Kaushik A."/>
        </authorList>
    </citation>
    <scope>NUCLEOTIDE SEQUENCE</scope>
    <source>
        <strain evidence="10">AG6-10EEA</strain>
    </source>
</reference>
<dbReference type="GO" id="GO:0012505">
    <property type="term" value="C:endomembrane system"/>
    <property type="evidence" value="ECO:0007669"/>
    <property type="project" value="UniProtKB-SubCell"/>
</dbReference>
<evidence type="ECO:0000256" key="1">
    <source>
        <dbReference type="ARBA" id="ARBA00004127"/>
    </source>
</evidence>
<dbReference type="InterPro" id="IPR020846">
    <property type="entry name" value="MFS_dom"/>
</dbReference>
<dbReference type="EMBL" id="CAJMXA010002306">
    <property type="protein sequence ID" value="CAE6478943.1"/>
    <property type="molecule type" value="Genomic_DNA"/>
</dbReference>
<dbReference type="GO" id="GO:0022857">
    <property type="term" value="F:transmembrane transporter activity"/>
    <property type="evidence" value="ECO:0007669"/>
    <property type="project" value="InterPro"/>
</dbReference>
<gene>
    <name evidence="10" type="ORF">RDB_LOCUS85495</name>
</gene>
<dbReference type="PROSITE" id="PS50850">
    <property type="entry name" value="MFS"/>
    <property type="match status" value="1"/>
</dbReference>
<dbReference type="GO" id="GO:0016020">
    <property type="term" value="C:membrane"/>
    <property type="evidence" value="ECO:0007669"/>
    <property type="project" value="TreeGrafter"/>
</dbReference>
<dbReference type="InterPro" id="IPR036259">
    <property type="entry name" value="MFS_trans_sf"/>
</dbReference>
<feature type="transmembrane region" description="Helical" evidence="8">
    <location>
        <begin position="171"/>
        <end position="188"/>
    </location>
</feature>
<dbReference type="Gene3D" id="1.20.1250.20">
    <property type="entry name" value="MFS general substrate transporter like domains"/>
    <property type="match status" value="1"/>
</dbReference>
<evidence type="ECO:0000256" key="3">
    <source>
        <dbReference type="ARBA" id="ARBA00022448"/>
    </source>
</evidence>
<dbReference type="PANTHER" id="PTHR23514">
    <property type="entry name" value="BYPASS OF STOP CODON PROTEIN 6"/>
    <property type="match status" value="1"/>
</dbReference>
<keyword evidence="6 8" id="KW-0472">Membrane</keyword>
<comment type="similarity">
    <text evidence="2">Belongs to the major facilitator superfamily.</text>
</comment>
<evidence type="ECO:0000256" key="6">
    <source>
        <dbReference type="ARBA" id="ARBA00023136"/>
    </source>
</evidence>
<name>A0A8H3CDG4_9AGAM</name>
<organism evidence="10 11">
    <name type="scientific">Rhizoctonia solani</name>
    <dbReference type="NCBI Taxonomy" id="456999"/>
    <lineage>
        <taxon>Eukaryota</taxon>
        <taxon>Fungi</taxon>
        <taxon>Dikarya</taxon>
        <taxon>Basidiomycota</taxon>
        <taxon>Agaricomycotina</taxon>
        <taxon>Agaricomycetes</taxon>
        <taxon>Cantharellales</taxon>
        <taxon>Ceratobasidiaceae</taxon>
        <taxon>Rhizoctonia</taxon>
    </lineage>
</organism>
<feature type="transmembrane region" description="Helical" evidence="8">
    <location>
        <begin position="146"/>
        <end position="165"/>
    </location>
</feature>
<proteinExistence type="inferred from homology"/>
<dbReference type="Pfam" id="PF07690">
    <property type="entry name" value="MFS_1"/>
    <property type="match status" value="1"/>
</dbReference>
<protein>
    <recommendedName>
        <fullName evidence="9">Major facilitator superfamily (MFS) profile domain-containing protein</fullName>
    </recommendedName>
</protein>
<feature type="transmembrane region" description="Helical" evidence="8">
    <location>
        <begin position="433"/>
        <end position="456"/>
    </location>
</feature>
<feature type="domain" description="Major facilitator superfamily (MFS) profile" evidence="9">
    <location>
        <begin position="84"/>
        <end position="491"/>
    </location>
</feature>
<evidence type="ECO:0000313" key="11">
    <source>
        <dbReference type="Proteomes" id="UP000663853"/>
    </source>
</evidence>
<feature type="transmembrane region" description="Helical" evidence="8">
    <location>
        <begin position="236"/>
        <end position="259"/>
    </location>
</feature>
<evidence type="ECO:0000313" key="10">
    <source>
        <dbReference type="EMBL" id="CAE6478943.1"/>
    </source>
</evidence>
<feature type="transmembrane region" description="Helical" evidence="8">
    <location>
        <begin position="287"/>
        <end position="306"/>
    </location>
</feature>
<dbReference type="InterPro" id="IPR051788">
    <property type="entry name" value="MFS_Transporter"/>
</dbReference>
<accession>A0A8H3CDG4</accession>
<evidence type="ECO:0000256" key="4">
    <source>
        <dbReference type="ARBA" id="ARBA00022692"/>
    </source>
</evidence>
<evidence type="ECO:0000256" key="2">
    <source>
        <dbReference type="ARBA" id="ARBA00008335"/>
    </source>
</evidence>
<evidence type="ECO:0000256" key="5">
    <source>
        <dbReference type="ARBA" id="ARBA00022989"/>
    </source>
</evidence>
<comment type="subcellular location">
    <subcellularLocation>
        <location evidence="1">Endomembrane system</location>
        <topology evidence="1">Multi-pass membrane protein</topology>
    </subcellularLocation>
</comment>